<protein>
    <submittedName>
        <fullName evidence="1">Uncharacterized protein</fullName>
    </submittedName>
</protein>
<name>A0AAV7GKE9_DENCH</name>
<dbReference type="AlphaFoldDB" id="A0AAV7GKE9"/>
<sequence length="97" mass="11364">MKEDDRMIAEVQKFQNAEATIMNDLRVTAIPSRTRRVISDSGENCFRKQLKNCPNETIKQKREKLFCADVERRPEANQSESRRYRGSILLGTVARYR</sequence>
<keyword evidence="2" id="KW-1185">Reference proteome</keyword>
<gene>
    <name evidence="1" type="ORF">IEQ34_014096</name>
</gene>
<dbReference type="Proteomes" id="UP000775213">
    <property type="component" value="Unassembled WGS sequence"/>
</dbReference>
<accession>A0AAV7GKE9</accession>
<reference evidence="1 2" key="1">
    <citation type="journal article" date="2021" name="Hortic Res">
        <title>Chromosome-scale assembly of the Dendrobium chrysotoxum genome enhances the understanding of orchid evolution.</title>
        <authorList>
            <person name="Zhang Y."/>
            <person name="Zhang G.Q."/>
            <person name="Zhang D."/>
            <person name="Liu X.D."/>
            <person name="Xu X.Y."/>
            <person name="Sun W.H."/>
            <person name="Yu X."/>
            <person name="Zhu X."/>
            <person name="Wang Z.W."/>
            <person name="Zhao X."/>
            <person name="Zhong W.Y."/>
            <person name="Chen H."/>
            <person name="Yin W.L."/>
            <person name="Huang T."/>
            <person name="Niu S.C."/>
            <person name="Liu Z.J."/>
        </authorList>
    </citation>
    <scope>NUCLEOTIDE SEQUENCE [LARGE SCALE GENOMIC DNA]</scope>
    <source>
        <strain evidence="1">Lindl</strain>
    </source>
</reference>
<organism evidence="1 2">
    <name type="scientific">Dendrobium chrysotoxum</name>
    <name type="common">Orchid</name>
    <dbReference type="NCBI Taxonomy" id="161865"/>
    <lineage>
        <taxon>Eukaryota</taxon>
        <taxon>Viridiplantae</taxon>
        <taxon>Streptophyta</taxon>
        <taxon>Embryophyta</taxon>
        <taxon>Tracheophyta</taxon>
        <taxon>Spermatophyta</taxon>
        <taxon>Magnoliopsida</taxon>
        <taxon>Liliopsida</taxon>
        <taxon>Asparagales</taxon>
        <taxon>Orchidaceae</taxon>
        <taxon>Epidendroideae</taxon>
        <taxon>Malaxideae</taxon>
        <taxon>Dendrobiinae</taxon>
        <taxon>Dendrobium</taxon>
    </lineage>
</organism>
<dbReference type="EMBL" id="JAGFBR010000013">
    <property type="protein sequence ID" value="KAH0456189.1"/>
    <property type="molecule type" value="Genomic_DNA"/>
</dbReference>
<proteinExistence type="predicted"/>
<evidence type="ECO:0000313" key="1">
    <source>
        <dbReference type="EMBL" id="KAH0456189.1"/>
    </source>
</evidence>
<evidence type="ECO:0000313" key="2">
    <source>
        <dbReference type="Proteomes" id="UP000775213"/>
    </source>
</evidence>
<comment type="caution">
    <text evidence="1">The sequence shown here is derived from an EMBL/GenBank/DDBJ whole genome shotgun (WGS) entry which is preliminary data.</text>
</comment>